<reference evidence="1 2" key="1">
    <citation type="submission" date="2016-11" db="EMBL/GenBank/DDBJ databases">
        <authorList>
            <person name="Jaros S."/>
            <person name="Januszkiewicz K."/>
            <person name="Wedrychowicz H."/>
        </authorList>
    </citation>
    <scope>NUCLEOTIDE SEQUENCE [LARGE SCALE GENOMIC DNA]</scope>
    <source>
        <strain evidence="1 2">DSM 44523</strain>
    </source>
</reference>
<evidence type="ECO:0000313" key="2">
    <source>
        <dbReference type="Proteomes" id="UP000184501"/>
    </source>
</evidence>
<proteinExistence type="predicted"/>
<dbReference type="Proteomes" id="UP000184501">
    <property type="component" value="Unassembled WGS sequence"/>
</dbReference>
<dbReference type="Gene3D" id="1.25.40.10">
    <property type="entry name" value="Tetratricopeptide repeat domain"/>
    <property type="match status" value="2"/>
</dbReference>
<organism evidence="1 2">
    <name type="scientific">Streptoalloteichus hindustanus</name>
    <dbReference type="NCBI Taxonomy" id="2017"/>
    <lineage>
        <taxon>Bacteria</taxon>
        <taxon>Bacillati</taxon>
        <taxon>Actinomycetota</taxon>
        <taxon>Actinomycetes</taxon>
        <taxon>Pseudonocardiales</taxon>
        <taxon>Pseudonocardiaceae</taxon>
        <taxon>Streptoalloteichus</taxon>
    </lineage>
</organism>
<keyword evidence="2" id="KW-1185">Reference proteome</keyword>
<gene>
    <name evidence="1" type="ORF">SAMN05444320_105425</name>
</gene>
<evidence type="ECO:0000313" key="1">
    <source>
        <dbReference type="EMBL" id="SHF90470.1"/>
    </source>
</evidence>
<dbReference type="STRING" id="2017.SAMN05444320_105425"/>
<accession>A0A1M5FFZ8</accession>
<dbReference type="AlphaFoldDB" id="A0A1M5FFZ8"/>
<dbReference type="EMBL" id="FQVN01000005">
    <property type="protein sequence ID" value="SHF90470.1"/>
    <property type="molecule type" value="Genomic_DNA"/>
</dbReference>
<name>A0A1M5FFZ8_STRHI</name>
<dbReference type="InterPro" id="IPR011990">
    <property type="entry name" value="TPR-like_helical_dom_sf"/>
</dbReference>
<evidence type="ECO:0008006" key="3">
    <source>
        <dbReference type="Google" id="ProtNLM"/>
    </source>
</evidence>
<sequence>MRSPPLLTSVRFPRVRSPNGSEVDELWLSLREAHVREHSPERTAMLAEAVREADRLDVPRATFLSRRLLAEARRLDGQWDQVRQLLAECLDEYDQRTWRFERADEIDLLNWYVWLIECMVDFPDITLDDIRDALHDVERRFSSAALPWHQIFSARRGVAAHLGDWAAADEAHLRWTATAPADEDDRWLDLTTIDYLLKKGETAHALQVAAPMLDDPRVSSKPVVLARVLTLLPLARAGEWRQASLAYRRLRRGMSGQFHSLEHFGQLIEFCALTGNLGAGVDWLDALRGFERRQRPFATMELATSAAVLADALVRAGRGDTVLDLGPDDPCSVPYRDLARRMRSLALDLADQFDQRNGNSVQGNRIRARLAAEPMTGFLPLGPTSRPPLRLLPPPGLSAENLLDRAVWHDLRCEADEARACLTVVSDDLPPHLDARLVELRAKFFQSENTEPALRHAIRVHRDHGDESRALLAECWLGLWVSHTGRAEEAITTVTEAVERLRRLGDDSACAWGEYWLAYLLTSQGAHTNALDALSRGRRHAESASDHLALGTLLVLDTALRPSYATATAALDALIAAEAPEKALEALEHVTQHGAYLEVVDKILANPPHDAARLVGRLRYLRACALIEAGRPADAVDDLNEAIGQAALRDNDTAEQWYQLACANLAADRHEDAVDASQRAAEVFAHLAATHDEAWTEHADQARYLLAESYRLLGDHRAALREYRGLANGNGALAATAFVTGTALLEELGIPDWPNH</sequence>
<protein>
    <recommendedName>
        <fullName evidence="3">Tetratricopeptide repeat-containing protein</fullName>
    </recommendedName>
</protein>
<dbReference type="SUPFAM" id="SSF48452">
    <property type="entry name" value="TPR-like"/>
    <property type="match status" value="1"/>
</dbReference>